<feature type="signal peptide" evidence="8">
    <location>
        <begin position="1"/>
        <end position="24"/>
    </location>
</feature>
<evidence type="ECO:0000259" key="9">
    <source>
        <dbReference type="PROSITE" id="PS52035"/>
    </source>
</evidence>
<dbReference type="PANTHER" id="PTHR11705:SF143">
    <property type="entry name" value="SLL0236 PROTEIN"/>
    <property type="match status" value="1"/>
</dbReference>
<feature type="domain" description="Peptidase M14" evidence="9">
    <location>
        <begin position="105"/>
        <end position="430"/>
    </location>
</feature>
<evidence type="ECO:0000256" key="5">
    <source>
        <dbReference type="ARBA" id="ARBA00022833"/>
    </source>
</evidence>
<evidence type="ECO:0000256" key="8">
    <source>
        <dbReference type="SAM" id="SignalP"/>
    </source>
</evidence>
<comment type="similarity">
    <text evidence="2 7">Belongs to the peptidase M14 family.</text>
</comment>
<evidence type="ECO:0000256" key="6">
    <source>
        <dbReference type="ARBA" id="ARBA00023049"/>
    </source>
</evidence>
<keyword evidence="8" id="KW-0732">Signal</keyword>
<sequence>MRPKSLLTTALVAAALVVPTTAQAAPAGVPYVWRVPVSSAAQAHQLDHAGFDVAESEDGAAFVIGDTTEATRLRQAGFKPTRFDTVYKDIAPGKADVGTASFYGGYKTAAEQEAHLNSVASAHPDLTTQYDIGDSWRKTQGLSTGHDIKAICITKKQAGDCARTPNSTKPRFSIIAQIHARELSTGELASRWIDYLVDGYGTDADATTILDTTEVWVVPVANPDGVDLVAAGGNSPRLQRKNANNSRGSCSGTNIGIDLNRNSSFKWGGDSNSACSETYQGTAAKSEPETAALESLFSSIYPDQRDSSDTAPAPTTARGTMITLHSYGNDIIIPWGWSQTKAPNDAQMRAFGKKMAAYNGYLVGTNAETVGYDTTGTTDDYTYGVLGVASVTFEVGASSGTCGGFFPAYSCVSSTFWPKNKGAFVVAAKSAAAPYQS</sequence>
<dbReference type="GO" id="GO:0008270">
    <property type="term" value="F:zinc ion binding"/>
    <property type="evidence" value="ECO:0007669"/>
    <property type="project" value="InterPro"/>
</dbReference>
<keyword evidence="3" id="KW-0645">Protease</keyword>
<dbReference type="AlphaFoldDB" id="A0A2T0SM94"/>
<dbReference type="PROSITE" id="PS52035">
    <property type="entry name" value="PEPTIDASE_M14"/>
    <property type="match status" value="1"/>
</dbReference>
<name>A0A2T0SM94_9PSEU</name>
<dbReference type="RefSeq" id="WP_245887342.1">
    <property type="nucleotide sequence ID" value="NZ_PVTF01000016.1"/>
</dbReference>
<evidence type="ECO:0000256" key="3">
    <source>
        <dbReference type="ARBA" id="ARBA00022670"/>
    </source>
</evidence>
<feature type="chain" id="PRO_5015711008" evidence="8">
    <location>
        <begin position="25"/>
        <end position="437"/>
    </location>
</feature>
<comment type="cofactor">
    <cofactor evidence="1">
        <name>Zn(2+)</name>
        <dbReference type="ChEBI" id="CHEBI:29105"/>
    </cofactor>
</comment>
<dbReference type="Gene3D" id="3.40.630.10">
    <property type="entry name" value="Zn peptidases"/>
    <property type="match status" value="1"/>
</dbReference>
<accession>A0A2T0SM94</accession>
<dbReference type="SMART" id="SM00631">
    <property type="entry name" value="Zn_pept"/>
    <property type="match status" value="1"/>
</dbReference>
<reference evidence="10 11" key="1">
    <citation type="submission" date="2018-03" db="EMBL/GenBank/DDBJ databases">
        <title>Genomic Encyclopedia of Archaeal and Bacterial Type Strains, Phase II (KMG-II): from individual species to whole genera.</title>
        <authorList>
            <person name="Goeker M."/>
        </authorList>
    </citation>
    <scope>NUCLEOTIDE SEQUENCE [LARGE SCALE GENOMIC DNA]</scope>
    <source>
        <strain evidence="10 11">DSM 44720</strain>
    </source>
</reference>
<keyword evidence="5" id="KW-0862">Zinc</keyword>
<dbReference type="GO" id="GO:0006508">
    <property type="term" value="P:proteolysis"/>
    <property type="evidence" value="ECO:0007669"/>
    <property type="project" value="UniProtKB-KW"/>
</dbReference>
<dbReference type="SUPFAM" id="SSF53187">
    <property type="entry name" value="Zn-dependent exopeptidases"/>
    <property type="match status" value="1"/>
</dbReference>
<comment type="caution">
    <text evidence="10">The sequence shown here is derived from an EMBL/GenBank/DDBJ whole genome shotgun (WGS) entry which is preliminary data.</text>
</comment>
<proteinExistence type="inferred from homology"/>
<feature type="active site" description="Proton donor/acceptor" evidence="7">
    <location>
        <position position="394"/>
    </location>
</feature>
<dbReference type="GO" id="GO:0005615">
    <property type="term" value="C:extracellular space"/>
    <property type="evidence" value="ECO:0007669"/>
    <property type="project" value="TreeGrafter"/>
</dbReference>
<evidence type="ECO:0000313" key="11">
    <source>
        <dbReference type="Proteomes" id="UP000239494"/>
    </source>
</evidence>
<dbReference type="GO" id="GO:0004181">
    <property type="term" value="F:metallocarboxypeptidase activity"/>
    <property type="evidence" value="ECO:0007669"/>
    <property type="project" value="InterPro"/>
</dbReference>
<keyword evidence="11" id="KW-1185">Reference proteome</keyword>
<dbReference type="PANTHER" id="PTHR11705">
    <property type="entry name" value="PROTEASE FAMILY M14 CARBOXYPEPTIDASE A,B"/>
    <property type="match status" value="1"/>
</dbReference>
<organism evidence="10 11">
    <name type="scientific">Umezawaea tangerina</name>
    <dbReference type="NCBI Taxonomy" id="84725"/>
    <lineage>
        <taxon>Bacteria</taxon>
        <taxon>Bacillati</taxon>
        <taxon>Actinomycetota</taxon>
        <taxon>Actinomycetes</taxon>
        <taxon>Pseudonocardiales</taxon>
        <taxon>Pseudonocardiaceae</taxon>
        <taxon>Umezawaea</taxon>
    </lineage>
</organism>
<gene>
    <name evidence="10" type="ORF">CLV43_11648</name>
</gene>
<evidence type="ECO:0000256" key="7">
    <source>
        <dbReference type="PROSITE-ProRule" id="PRU01379"/>
    </source>
</evidence>
<dbReference type="Proteomes" id="UP000239494">
    <property type="component" value="Unassembled WGS sequence"/>
</dbReference>
<keyword evidence="6" id="KW-0482">Metalloprotease</keyword>
<evidence type="ECO:0000313" key="10">
    <source>
        <dbReference type="EMBL" id="PRY34541.1"/>
    </source>
</evidence>
<evidence type="ECO:0000256" key="4">
    <source>
        <dbReference type="ARBA" id="ARBA00022801"/>
    </source>
</evidence>
<evidence type="ECO:0000256" key="1">
    <source>
        <dbReference type="ARBA" id="ARBA00001947"/>
    </source>
</evidence>
<keyword evidence="10" id="KW-0121">Carboxypeptidase</keyword>
<dbReference type="Pfam" id="PF00246">
    <property type="entry name" value="Peptidase_M14"/>
    <property type="match status" value="1"/>
</dbReference>
<keyword evidence="4" id="KW-0378">Hydrolase</keyword>
<dbReference type="InterPro" id="IPR000834">
    <property type="entry name" value="Peptidase_M14"/>
</dbReference>
<dbReference type="EMBL" id="PVTF01000016">
    <property type="protein sequence ID" value="PRY34541.1"/>
    <property type="molecule type" value="Genomic_DNA"/>
</dbReference>
<evidence type="ECO:0000256" key="2">
    <source>
        <dbReference type="ARBA" id="ARBA00005988"/>
    </source>
</evidence>
<protein>
    <submittedName>
        <fullName evidence="10">Zinc carboxypeptidase</fullName>
    </submittedName>
</protein>